<feature type="transmembrane region" description="Helical" evidence="1">
    <location>
        <begin position="328"/>
        <end position="348"/>
    </location>
</feature>
<dbReference type="Proteomes" id="UP000029733">
    <property type="component" value="Unassembled WGS sequence"/>
</dbReference>
<reference evidence="2 3" key="1">
    <citation type="journal article" date="2014" name="Genome Announc.">
        <title>Draft genome sequences of eight enterohepatic helicobacter species isolated from both laboratory and wild rodents.</title>
        <authorList>
            <person name="Sheh A."/>
            <person name="Shen Z."/>
            <person name="Fox J.G."/>
        </authorList>
    </citation>
    <scope>NUCLEOTIDE SEQUENCE [LARGE SCALE GENOMIC DNA]</scope>
    <source>
        <strain evidence="2 3">MIT 09-6949</strain>
    </source>
</reference>
<dbReference type="OrthoDB" id="5348717at2"/>
<organism evidence="2 3">
    <name type="scientific">Helicobacter jaachi</name>
    <dbReference type="NCBI Taxonomy" id="1677920"/>
    <lineage>
        <taxon>Bacteria</taxon>
        <taxon>Pseudomonadati</taxon>
        <taxon>Campylobacterota</taxon>
        <taxon>Epsilonproteobacteria</taxon>
        <taxon>Campylobacterales</taxon>
        <taxon>Helicobacteraceae</taxon>
        <taxon>Helicobacter</taxon>
    </lineage>
</organism>
<feature type="non-terminal residue" evidence="2">
    <location>
        <position position="427"/>
    </location>
</feature>
<dbReference type="EMBL" id="JRPR02000025">
    <property type="protein sequence ID" value="TLD94488.1"/>
    <property type="molecule type" value="Genomic_DNA"/>
</dbReference>
<keyword evidence="1" id="KW-0812">Transmembrane</keyword>
<evidence type="ECO:0000256" key="1">
    <source>
        <dbReference type="SAM" id="Phobius"/>
    </source>
</evidence>
<sequence>MLSKMSIGSKIVLSVCLVLAFCMGLLIVALISTSQHIQEDDARKLVENSAKRTSNAIEGYINEGFVSLNYSQYILSNYIHDKSLNENMAKNILTTLLDSNQWVEYGYIYLKNSALLPDSTSGHKLSNGGVMIVGHDVSSKDTGDVKILNANEVFLNDSGVQHALKSGKPSVGGPVKITIDGEEILSLSLNYPIKDADGSIQGVIGTTLDFDMIAESLFAQRRSTFKNDYRSLVTENGVFLLHPRSEFVGKSFMEIAALRDNPTIKPVVEALAKHESGVHEIENAAGENSIMGLASFEMGRNLTGQYLGVLVVAPTSSVYASMSIMKKIMVAGVLGCLITVSLFVFVYIRMTIARRIQHISHTLFEFFNYLNHKTNTPPQPLKIIAQDELGQMGSAINQNIEQTNKNLDQDTKAIEQSAQTAKEIESG</sequence>
<keyword evidence="3" id="KW-1185">Reference proteome</keyword>
<feature type="transmembrane region" description="Helical" evidence="1">
    <location>
        <begin position="12"/>
        <end position="31"/>
    </location>
</feature>
<dbReference type="STRING" id="1677920.LS71_09395"/>
<accession>A0A4U8T503</accession>
<gene>
    <name evidence="2" type="ORF">LS71_009360</name>
</gene>
<protein>
    <recommendedName>
        <fullName evidence="4">Methyl-accepting chemotaxis protein</fullName>
    </recommendedName>
</protein>
<dbReference type="RefSeq" id="WP_138109936.1">
    <property type="nucleotide sequence ID" value="NZ_JRPR02000025.1"/>
</dbReference>
<evidence type="ECO:0008006" key="4">
    <source>
        <dbReference type="Google" id="ProtNLM"/>
    </source>
</evidence>
<comment type="caution">
    <text evidence="2">The sequence shown here is derived from an EMBL/GenBank/DDBJ whole genome shotgun (WGS) entry which is preliminary data.</text>
</comment>
<dbReference type="Gene3D" id="3.30.450.20">
    <property type="entry name" value="PAS domain"/>
    <property type="match status" value="1"/>
</dbReference>
<keyword evidence="1" id="KW-0472">Membrane</keyword>
<dbReference type="CDD" id="cd18773">
    <property type="entry name" value="PDC1_HK_sensor"/>
    <property type="match status" value="1"/>
</dbReference>
<proteinExistence type="predicted"/>
<name>A0A4U8T503_9HELI</name>
<keyword evidence="1" id="KW-1133">Transmembrane helix</keyword>
<dbReference type="AlphaFoldDB" id="A0A4U8T503"/>
<dbReference type="Pfam" id="PF22673">
    <property type="entry name" value="MCP-like_PDC_1"/>
    <property type="match status" value="1"/>
</dbReference>
<evidence type="ECO:0000313" key="3">
    <source>
        <dbReference type="Proteomes" id="UP000029733"/>
    </source>
</evidence>
<dbReference type="CDD" id="cd18774">
    <property type="entry name" value="PDC2_HK_sensor"/>
    <property type="match status" value="1"/>
</dbReference>
<evidence type="ECO:0000313" key="2">
    <source>
        <dbReference type="EMBL" id="TLD94488.1"/>
    </source>
</evidence>